<sequence>MDPICLHQVQILSFLAFVPLSSRGIGSCVIELTKLGFPKVLHTNGKLDVACPALQLEAPTRDDGVYVTRHAYVDVLFLPHQVTMVMKRNDNYWIGR</sequence>
<dbReference type="HOGENOM" id="CLU_2361096_0_0_1"/>
<name>A0A0C9VND7_SPHS4</name>
<protein>
    <submittedName>
        <fullName evidence="1">Uncharacterized protein</fullName>
    </submittedName>
</protein>
<reference evidence="1 2" key="1">
    <citation type="submission" date="2014-06" db="EMBL/GenBank/DDBJ databases">
        <title>Evolutionary Origins and Diversification of the Mycorrhizal Mutualists.</title>
        <authorList>
            <consortium name="DOE Joint Genome Institute"/>
            <consortium name="Mycorrhizal Genomics Consortium"/>
            <person name="Kohler A."/>
            <person name="Kuo A."/>
            <person name="Nagy L.G."/>
            <person name="Floudas D."/>
            <person name="Copeland A."/>
            <person name="Barry K.W."/>
            <person name="Cichocki N."/>
            <person name="Veneault-Fourrey C."/>
            <person name="LaButti K."/>
            <person name="Lindquist E.A."/>
            <person name="Lipzen A."/>
            <person name="Lundell T."/>
            <person name="Morin E."/>
            <person name="Murat C."/>
            <person name="Riley R."/>
            <person name="Ohm R."/>
            <person name="Sun H."/>
            <person name="Tunlid A."/>
            <person name="Henrissat B."/>
            <person name="Grigoriev I.V."/>
            <person name="Hibbett D.S."/>
            <person name="Martin F."/>
        </authorList>
    </citation>
    <scope>NUCLEOTIDE SEQUENCE [LARGE SCALE GENOMIC DNA]</scope>
    <source>
        <strain evidence="1 2">SS14</strain>
    </source>
</reference>
<dbReference type="Proteomes" id="UP000054279">
    <property type="component" value="Unassembled WGS sequence"/>
</dbReference>
<keyword evidence="2" id="KW-1185">Reference proteome</keyword>
<gene>
    <name evidence="1" type="ORF">M422DRAFT_32763</name>
</gene>
<accession>A0A0C9VND7</accession>
<evidence type="ECO:0000313" key="1">
    <source>
        <dbReference type="EMBL" id="KIJ39261.1"/>
    </source>
</evidence>
<organism evidence="1 2">
    <name type="scientific">Sphaerobolus stellatus (strain SS14)</name>
    <dbReference type="NCBI Taxonomy" id="990650"/>
    <lineage>
        <taxon>Eukaryota</taxon>
        <taxon>Fungi</taxon>
        <taxon>Dikarya</taxon>
        <taxon>Basidiomycota</taxon>
        <taxon>Agaricomycotina</taxon>
        <taxon>Agaricomycetes</taxon>
        <taxon>Phallomycetidae</taxon>
        <taxon>Geastrales</taxon>
        <taxon>Sphaerobolaceae</taxon>
        <taxon>Sphaerobolus</taxon>
    </lineage>
</organism>
<evidence type="ECO:0000313" key="2">
    <source>
        <dbReference type="Proteomes" id="UP000054279"/>
    </source>
</evidence>
<dbReference type="EMBL" id="KN837153">
    <property type="protein sequence ID" value="KIJ39261.1"/>
    <property type="molecule type" value="Genomic_DNA"/>
</dbReference>
<proteinExistence type="predicted"/>
<dbReference type="AlphaFoldDB" id="A0A0C9VND7"/>